<evidence type="ECO:0000256" key="1">
    <source>
        <dbReference type="SAM" id="MobiDB-lite"/>
    </source>
</evidence>
<gene>
    <name evidence="2" type="ordered locus">HDEF_1361</name>
</gene>
<feature type="region of interest" description="Disordered" evidence="1">
    <location>
        <begin position="1"/>
        <end position="33"/>
    </location>
</feature>
<keyword evidence="3" id="KW-1185">Reference proteome</keyword>
<sequence length="33" mass="3763">MSNIYPFPQGEQRQAVKKSIKTTNRKKKLSKAG</sequence>
<proteinExistence type="predicted"/>
<dbReference type="AlphaFoldDB" id="C4K608"/>
<dbReference type="HOGENOM" id="CLU_3382195_0_0_6"/>
<evidence type="ECO:0000313" key="2">
    <source>
        <dbReference type="EMBL" id="ACQ68001.1"/>
    </source>
</evidence>
<accession>C4K608</accession>
<name>C4K608_HAMD5</name>
<organism evidence="2 3">
    <name type="scientific">Hamiltonella defensa subsp. Acyrthosiphon pisum (strain 5AT)</name>
    <dbReference type="NCBI Taxonomy" id="572265"/>
    <lineage>
        <taxon>Bacteria</taxon>
        <taxon>Pseudomonadati</taxon>
        <taxon>Pseudomonadota</taxon>
        <taxon>Gammaproteobacteria</taxon>
        <taxon>Enterobacterales</taxon>
        <taxon>Enterobacteriaceae</taxon>
        <taxon>aphid secondary symbionts</taxon>
        <taxon>Candidatus Williamhamiltonella</taxon>
    </lineage>
</organism>
<feature type="compositionally biased region" description="Basic residues" evidence="1">
    <location>
        <begin position="15"/>
        <end position="33"/>
    </location>
</feature>
<protein>
    <submittedName>
        <fullName evidence="2">Uncharacterized protein</fullName>
    </submittedName>
</protein>
<dbReference type="Proteomes" id="UP000002334">
    <property type="component" value="Chromosome"/>
</dbReference>
<reference evidence="2 3" key="1">
    <citation type="journal article" date="2009" name="Proc. Natl. Acad. Sci. U.S.A.">
        <title>Hamiltonella defensa, genome evolution of protective bacterial endosymbiont from pathogenic ancestors.</title>
        <authorList>
            <person name="Degnan P.H."/>
            <person name="Yu Y."/>
            <person name="Sisneros N."/>
            <person name="Wing R.A."/>
            <person name="Moran N.A."/>
        </authorList>
    </citation>
    <scope>NUCLEOTIDE SEQUENCE [LARGE SCALE GENOMIC DNA]</scope>
    <source>
        <strain evidence="3">5AT</strain>
    </source>
</reference>
<evidence type="ECO:0000313" key="3">
    <source>
        <dbReference type="Proteomes" id="UP000002334"/>
    </source>
</evidence>
<dbReference type="KEGG" id="hde:HDEF_1361"/>
<dbReference type="EMBL" id="CP001277">
    <property type="protein sequence ID" value="ACQ68001.1"/>
    <property type="molecule type" value="Genomic_DNA"/>
</dbReference>